<name>A0ABW0K6A0_9BACL</name>
<evidence type="ECO:0000313" key="3">
    <source>
        <dbReference type="EMBL" id="MFC5448542.1"/>
    </source>
</evidence>
<dbReference type="SUPFAM" id="SSF51430">
    <property type="entry name" value="NAD(P)-linked oxidoreductase"/>
    <property type="match status" value="1"/>
</dbReference>
<dbReference type="Pfam" id="PF00248">
    <property type="entry name" value="Aldo_ket_red"/>
    <property type="match status" value="1"/>
</dbReference>
<organism evidence="3 4">
    <name type="scientific">Paenibacillus aestuarii</name>
    <dbReference type="NCBI Taxonomy" id="516965"/>
    <lineage>
        <taxon>Bacteria</taxon>
        <taxon>Bacillati</taxon>
        <taxon>Bacillota</taxon>
        <taxon>Bacilli</taxon>
        <taxon>Bacillales</taxon>
        <taxon>Paenibacillaceae</taxon>
        <taxon>Paenibacillus</taxon>
    </lineage>
</organism>
<dbReference type="PANTHER" id="PTHR43364">
    <property type="entry name" value="NADH-SPECIFIC METHYLGLYOXAL REDUCTASE-RELATED"/>
    <property type="match status" value="1"/>
</dbReference>
<dbReference type="Gene3D" id="3.20.20.100">
    <property type="entry name" value="NADP-dependent oxidoreductase domain"/>
    <property type="match status" value="1"/>
</dbReference>
<comment type="caution">
    <text evidence="3">The sequence shown here is derived from an EMBL/GenBank/DDBJ whole genome shotgun (WGS) entry which is preliminary data.</text>
</comment>
<reference evidence="4" key="1">
    <citation type="journal article" date="2019" name="Int. J. Syst. Evol. Microbiol.">
        <title>The Global Catalogue of Microorganisms (GCM) 10K type strain sequencing project: providing services to taxonomists for standard genome sequencing and annotation.</title>
        <authorList>
            <consortium name="The Broad Institute Genomics Platform"/>
            <consortium name="The Broad Institute Genome Sequencing Center for Infectious Disease"/>
            <person name="Wu L."/>
            <person name="Ma J."/>
        </authorList>
    </citation>
    <scope>NUCLEOTIDE SEQUENCE [LARGE SCALE GENOMIC DNA]</scope>
    <source>
        <strain evidence="4">KACC 11904</strain>
    </source>
</reference>
<dbReference type="RefSeq" id="WP_270878211.1">
    <property type="nucleotide sequence ID" value="NZ_JAQFVF010000018.1"/>
</dbReference>
<proteinExistence type="predicted"/>
<dbReference type="Proteomes" id="UP001596044">
    <property type="component" value="Unassembled WGS sequence"/>
</dbReference>
<evidence type="ECO:0000259" key="2">
    <source>
        <dbReference type="Pfam" id="PF00248"/>
    </source>
</evidence>
<dbReference type="InterPro" id="IPR020471">
    <property type="entry name" value="AKR"/>
</dbReference>
<sequence>MPYKNLPKTSLKVSKLSLGTMMFGGQTSEADSLKIMDYAFAHGINFFDTANTYNQGESEKIVGKGLKGRRDEIIVATKVRGQMGQNPNNAGLSRRNILSAVDASLKRLDTDYIDIYYMHAPDYETSIEESLETMSTLVKSGKIRYVGVSNYAAWQIADMLSICDKRNYVAPIITQNVYNPITRGIETELIPFLNAHDLGMAIYNPIAGGLLAGKHKSGKPAENTRFANNDTYFDRYWSDENFAAVDKLTRIAAECGVSILQLAMKWCDAQTSVSSIISGVSRLEQIEQNIASLEGEPLDAETLLKCDDVWRSLAGTRFGYNR</sequence>
<evidence type="ECO:0000313" key="4">
    <source>
        <dbReference type="Proteomes" id="UP001596044"/>
    </source>
</evidence>
<protein>
    <submittedName>
        <fullName evidence="3">Aldo/keto reductase</fullName>
    </submittedName>
</protein>
<dbReference type="InterPro" id="IPR023210">
    <property type="entry name" value="NADP_OxRdtase_dom"/>
</dbReference>
<dbReference type="InterPro" id="IPR018170">
    <property type="entry name" value="Aldo/ket_reductase_CS"/>
</dbReference>
<dbReference type="PROSITE" id="PS00062">
    <property type="entry name" value="ALDOKETO_REDUCTASE_2"/>
    <property type="match status" value="1"/>
</dbReference>
<gene>
    <name evidence="3" type="ORF">ACFPOG_09725</name>
</gene>
<evidence type="ECO:0000256" key="1">
    <source>
        <dbReference type="ARBA" id="ARBA00023002"/>
    </source>
</evidence>
<dbReference type="PANTHER" id="PTHR43364:SF4">
    <property type="entry name" value="NAD(P)-LINKED OXIDOREDUCTASE SUPERFAMILY PROTEIN"/>
    <property type="match status" value="1"/>
</dbReference>
<dbReference type="EMBL" id="JBHSMJ010000009">
    <property type="protein sequence ID" value="MFC5448542.1"/>
    <property type="molecule type" value="Genomic_DNA"/>
</dbReference>
<keyword evidence="1" id="KW-0560">Oxidoreductase</keyword>
<dbReference type="PRINTS" id="PR00069">
    <property type="entry name" value="ALDKETRDTASE"/>
</dbReference>
<feature type="domain" description="NADP-dependent oxidoreductase" evidence="2">
    <location>
        <begin position="15"/>
        <end position="310"/>
    </location>
</feature>
<dbReference type="InterPro" id="IPR050523">
    <property type="entry name" value="AKR_Detox_Biosynth"/>
</dbReference>
<keyword evidence="4" id="KW-1185">Reference proteome</keyword>
<dbReference type="InterPro" id="IPR036812">
    <property type="entry name" value="NAD(P)_OxRdtase_dom_sf"/>
</dbReference>
<accession>A0ABW0K6A0</accession>